<dbReference type="RefSeq" id="WP_275635128.1">
    <property type="nucleotide sequence ID" value="NZ_JARGYD010000020.1"/>
</dbReference>
<dbReference type="InterPro" id="IPR010896">
    <property type="entry name" value="NUMOD1"/>
</dbReference>
<feature type="domain" description="Nuclease-associated modular DNA-binding 1" evidence="1">
    <location>
        <begin position="59"/>
        <end position="82"/>
    </location>
</feature>
<reference evidence="3" key="1">
    <citation type="journal article" date="2019" name="Int. J. Syst. Evol. Microbiol.">
        <title>The Global Catalogue of Microorganisms (GCM) 10K type strain sequencing project: providing services to taxonomists for standard genome sequencing and annotation.</title>
        <authorList>
            <consortium name="The Broad Institute Genomics Platform"/>
            <consortium name="The Broad Institute Genome Sequencing Center for Infectious Disease"/>
            <person name="Wu L."/>
            <person name="Ma J."/>
        </authorList>
    </citation>
    <scope>NUCLEOTIDE SEQUENCE [LARGE SCALE GENOMIC DNA]</scope>
    <source>
        <strain evidence="3">KCTC 52366</strain>
    </source>
</reference>
<comment type="caution">
    <text evidence="2">The sequence shown here is derived from an EMBL/GenBank/DDBJ whole genome shotgun (WGS) entry which is preliminary data.</text>
</comment>
<gene>
    <name evidence="2" type="ORF">ACFOGP_21540</name>
</gene>
<name>A0ABV7GXP5_9RHOB</name>
<evidence type="ECO:0000313" key="3">
    <source>
        <dbReference type="Proteomes" id="UP001595632"/>
    </source>
</evidence>
<evidence type="ECO:0000313" key="2">
    <source>
        <dbReference type="EMBL" id="MFC3145318.1"/>
    </source>
</evidence>
<organism evidence="2 3">
    <name type="scientific">Psychromarinibacter halotolerans</name>
    <dbReference type="NCBI Taxonomy" id="1775175"/>
    <lineage>
        <taxon>Bacteria</taxon>
        <taxon>Pseudomonadati</taxon>
        <taxon>Pseudomonadota</taxon>
        <taxon>Alphaproteobacteria</taxon>
        <taxon>Rhodobacterales</taxon>
        <taxon>Paracoccaceae</taxon>
        <taxon>Psychromarinibacter</taxon>
    </lineage>
</organism>
<dbReference type="Proteomes" id="UP001595632">
    <property type="component" value="Unassembled WGS sequence"/>
</dbReference>
<evidence type="ECO:0000259" key="1">
    <source>
        <dbReference type="Pfam" id="PF07453"/>
    </source>
</evidence>
<dbReference type="GO" id="GO:0003677">
    <property type="term" value="F:DNA binding"/>
    <property type="evidence" value="ECO:0007669"/>
    <property type="project" value="UniProtKB-KW"/>
</dbReference>
<dbReference type="EMBL" id="JBHRTB010000010">
    <property type="protein sequence ID" value="MFC3145318.1"/>
    <property type="molecule type" value="Genomic_DNA"/>
</dbReference>
<keyword evidence="2" id="KW-0238">DNA-binding</keyword>
<dbReference type="Pfam" id="PF07453">
    <property type="entry name" value="NUMOD1"/>
    <property type="match status" value="1"/>
</dbReference>
<accession>A0ABV7GXP5</accession>
<proteinExistence type="predicted"/>
<protein>
    <submittedName>
        <fullName evidence="2">NUMOD1 domain-containing DNA-binding protein</fullName>
    </submittedName>
</protein>
<sequence>MIYKNIEIRGVVYADARAAAVALGVTPDNVRMCIRNGTLHRCGTGGSHPEPLPVRIRGRVYPSARVAARALKVRANTIYKALGEGDVDRVGVKRSHPRNRAKPVTIGGLTFPSMRAASLELGFQGEYVSQVLRKRTRRGLEEITAAAMRLSAKRDAERGRAA</sequence>
<keyword evidence="3" id="KW-1185">Reference proteome</keyword>